<name>A0ABM5S1Y5_PANPU</name>
<accession>A0ABM5S1Y5</accession>
<proteinExistence type="predicted"/>
<dbReference type="Proteomes" id="UP000035086">
    <property type="component" value="Chromosome"/>
</dbReference>
<protein>
    <submittedName>
        <fullName evidence="1">Uncharacterized protein</fullName>
    </submittedName>
</protein>
<dbReference type="Gene3D" id="3.30.2440.10">
    <property type="entry name" value="Secreted effector protein SifA"/>
    <property type="match status" value="1"/>
</dbReference>
<gene>
    <name evidence="1" type="ORF">RO07_17005</name>
</gene>
<dbReference type="RefSeq" id="WP_039409836.1">
    <property type="nucleotide sequence ID" value="NZ_CP010310.2"/>
</dbReference>
<dbReference type="EMBL" id="CP010310">
    <property type="protein sequence ID" value="AJC21755.1"/>
    <property type="molecule type" value="Genomic_DNA"/>
</dbReference>
<keyword evidence="2" id="KW-1185">Reference proteome</keyword>
<evidence type="ECO:0000313" key="1">
    <source>
        <dbReference type="EMBL" id="AJC21755.1"/>
    </source>
</evidence>
<evidence type="ECO:0000313" key="2">
    <source>
        <dbReference type="Proteomes" id="UP000035086"/>
    </source>
</evidence>
<sequence length="394" mass="43887">MDIHISGSWYSRSIDKKGIQACLNAQREKDVVSLWGRIADWFLGTKTEAAKVALFRLAHSDTLAQQLSSFSELKQYAAPARQDSLTWQISDNGSPVFRIGDFDIRCHAATENTMANLPPFNLDERSRLLSSMYYSGENVVAEFHRFAGESSSLTKSDRSADAVLADQERFLTLTPSLLRALKLIGVDKNDVKGDFARDIGQAVERMVLQWTGDEGTAARAARNAENLSIFASNANAVRTVNVPDTSYVSETLDRRSDAAQLYGLDPALLDRPLDAIRAIRLKAQNSKEYLSPSAAALEWLGALCRAGLLHEANVAYTAFAKQYPRNANYVASIVPAKVLNHYWMSHLDHHGVQRSRVWQTEHPTWVDEGVQALHGGRLEKWAAQALDQIRMTRL</sequence>
<organism evidence="1 2">
    <name type="scientific">Pandoraea pulmonicola</name>
    <dbReference type="NCBI Taxonomy" id="93221"/>
    <lineage>
        <taxon>Bacteria</taxon>
        <taxon>Pseudomonadati</taxon>
        <taxon>Pseudomonadota</taxon>
        <taxon>Betaproteobacteria</taxon>
        <taxon>Burkholderiales</taxon>
        <taxon>Burkholderiaceae</taxon>
        <taxon>Pandoraea</taxon>
    </lineage>
</organism>
<reference evidence="1" key="1">
    <citation type="submission" date="2016-11" db="EMBL/GenBank/DDBJ databases">
        <title>Complete Genome Sequencing of Pandoraea pulmonicola DSM 16583.</title>
        <authorList>
            <person name="Chan K.-G."/>
        </authorList>
    </citation>
    <scope>NUCLEOTIDE SEQUENCE</scope>
    <source>
        <strain evidence="1">DSM 16583</strain>
    </source>
</reference>